<evidence type="ECO:0000313" key="1">
    <source>
        <dbReference type="EMBL" id="KAG8076959.1"/>
    </source>
</evidence>
<dbReference type="AlphaFoldDB" id="A0A8J5TDH7"/>
<reference evidence="1" key="1">
    <citation type="journal article" date="2021" name="bioRxiv">
        <title>Whole Genome Assembly and Annotation of Northern Wild Rice, Zizania palustris L., Supports a Whole Genome Duplication in the Zizania Genus.</title>
        <authorList>
            <person name="Haas M."/>
            <person name="Kono T."/>
            <person name="Macchietto M."/>
            <person name="Millas R."/>
            <person name="McGilp L."/>
            <person name="Shao M."/>
            <person name="Duquette J."/>
            <person name="Hirsch C.N."/>
            <person name="Kimball J."/>
        </authorList>
    </citation>
    <scope>NUCLEOTIDE SEQUENCE</scope>
    <source>
        <tissue evidence="1">Fresh leaf tissue</tissue>
    </source>
</reference>
<name>A0A8J5TDH7_ZIZPA</name>
<protein>
    <submittedName>
        <fullName evidence="1">Uncharacterized protein</fullName>
    </submittedName>
</protein>
<organism evidence="1 2">
    <name type="scientific">Zizania palustris</name>
    <name type="common">Northern wild rice</name>
    <dbReference type="NCBI Taxonomy" id="103762"/>
    <lineage>
        <taxon>Eukaryota</taxon>
        <taxon>Viridiplantae</taxon>
        <taxon>Streptophyta</taxon>
        <taxon>Embryophyta</taxon>
        <taxon>Tracheophyta</taxon>
        <taxon>Spermatophyta</taxon>
        <taxon>Magnoliopsida</taxon>
        <taxon>Liliopsida</taxon>
        <taxon>Poales</taxon>
        <taxon>Poaceae</taxon>
        <taxon>BOP clade</taxon>
        <taxon>Oryzoideae</taxon>
        <taxon>Oryzeae</taxon>
        <taxon>Zizaniinae</taxon>
        <taxon>Zizania</taxon>
    </lineage>
</organism>
<dbReference type="EMBL" id="JAAALK010000283">
    <property type="protein sequence ID" value="KAG8076959.1"/>
    <property type="molecule type" value="Genomic_DNA"/>
</dbReference>
<sequence length="69" mass="7158">MPHPIRLLLSLMPNPNRPSPPPQVAADVLTAFRPAPFHLSSLPCTATAIVFLLGASSGVDRGATTPMAA</sequence>
<comment type="caution">
    <text evidence="1">The sequence shown here is derived from an EMBL/GenBank/DDBJ whole genome shotgun (WGS) entry which is preliminary data.</text>
</comment>
<evidence type="ECO:0000313" key="2">
    <source>
        <dbReference type="Proteomes" id="UP000729402"/>
    </source>
</evidence>
<accession>A0A8J5TDH7</accession>
<dbReference type="Proteomes" id="UP000729402">
    <property type="component" value="Unassembled WGS sequence"/>
</dbReference>
<gene>
    <name evidence="1" type="ORF">GUJ93_ZPchr0006g42108</name>
</gene>
<reference evidence="1" key="2">
    <citation type="submission" date="2021-02" db="EMBL/GenBank/DDBJ databases">
        <authorList>
            <person name="Kimball J.A."/>
            <person name="Haas M.W."/>
            <person name="Macchietto M."/>
            <person name="Kono T."/>
            <person name="Duquette J."/>
            <person name="Shao M."/>
        </authorList>
    </citation>
    <scope>NUCLEOTIDE SEQUENCE</scope>
    <source>
        <tissue evidence="1">Fresh leaf tissue</tissue>
    </source>
</reference>
<keyword evidence="2" id="KW-1185">Reference proteome</keyword>
<proteinExistence type="predicted"/>